<keyword evidence="10" id="KW-1185">Reference proteome</keyword>
<dbReference type="OrthoDB" id="6781579at2759"/>
<dbReference type="GO" id="GO:0008270">
    <property type="term" value="F:zinc ion binding"/>
    <property type="evidence" value="ECO:0007669"/>
    <property type="project" value="UniProtKB-KW"/>
</dbReference>
<evidence type="ECO:0000313" key="10">
    <source>
        <dbReference type="Proteomes" id="UP001153737"/>
    </source>
</evidence>
<dbReference type="InterPro" id="IPR006612">
    <property type="entry name" value="THAP_Znf"/>
</dbReference>
<accession>A0A9P0DAK5</accession>
<evidence type="ECO:0000256" key="4">
    <source>
        <dbReference type="ARBA" id="ARBA00023125"/>
    </source>
</evidence>
<evidence type="ECO:0000259" key="7">
    <source>
        <dbReference type="PROSITE" id="PS50090"/>
    </source>
</evidence>
<reference evidence="9" key="2">
    <citation type="submission" date="2022-10" db="EMBL/GenBank/DDBJ databases">
        <authorList>
            <consortium name="ENA_rothamsted_submissions"/>
            <consortium name="culmorum"/>
            <person name="King R."/>
        </authorList>
    </citation>
    <scope>NUCLEOTIDE SEQUENCE</scope>
</reference>
<dbReference type="SUPFAM" id="SSF57716">
    <property type="entry name" value="Glucocorticoid receptor-like (DNA-binding domain)"/>
    <property type="match status" value="1"/>
</dbReference>
<evidence type="ECO:0000259" key="8">
    <source>
        <dbReference type="PROSITE" id="PS50950"/>
    </source>
</evidence>
<dbReference type="Proteomes" id="UP001153737">
    <property type="component" value="Chromosome 11"/>
</dbReference>
<gene>
    <name evidence="9" type="ORF">PHAECO_LOCUS2581</name>
</gene>
<evidence type="ECO:0000313" key="9">
    <source>
        <dbReference type="EMBL" id="CAH1118691.1"/>
    </source>
</evidence>
<dbReference type="EMBL" id="OU896717">
    <property type="protein sequence ID" value="CAH1118691.1"/>
    <property type="molecule type" value="Genomic_DNA"/>
</dbReference>
<proteinExistence type="predicted"/>
<feature type="region of interest" description="Disordered" evidence="6">
    <location>
        <begin position="1204"/>
        <end position="1223"/>
    </location>
</feature>
<keyword evidence="3" id="KW-0862">Zinc</keyword>
<dbReference type="GO" id="GO:0003677">
    <property type="term" value="F:DNA binding"/>
    <property type="evidence" value="ECO:0007669"/>
    <property type="project" value="UniProtKB-UniRule"/>
</dbReference>
<feature type="domain" description="THAP-type" evidence="8">
    <location>
        <begin position="1"/>
        <end position="83"/>
    </location>
</feature>
<name>A0A9P0DAK5_PHACE</name>
<dbReference type="GO" id="GO:0005634">
    <property type="term" value="C:nucleus"/>
    <property type="evidence" value="ECO:0007669"/>
    <property type="project" value="InterPro"/>
</dbReference>
<evidence type="ECO:0000256" key="2">
    <source>
        <dbReference type="ARBA" id="ARBA00022771"/>
    </source>
</evidence>
<evidence type="ECO:0000256" key="5">
    <source>
        <dbReference type="PROSITE-ProRule" id="PRU00309"/>
    </source>
</evidence>
<evidence type="ECO:0000256" key="6">
    <source>
        <dbReference type="SAM" id="MobiDB-lite"/>
    </source>
</evidence>
<evidence type="ECO:0000256" key="3">
    <source>
        <dbReference type="ARBA" id="ARBA00022833"/>
    </source>
</evidence>
<feature type="region of interest" description="Disordered" evidence="6">
    <location>
        <begin position="714"/>
        <end position="767"/>
    </location>
</feature>
<feature type="compositionally biased region" description="Basic and acidic residues" evidence="6">
    <location>
        <begin position="1057"/>
        <end position="1066"/>
    </location>
</feature>
<reference evidence="9" key="1">
    <citation type="submission" date="2022-01" db="EMBL/GenBank/DDBJ databases">
        <authorList>
            <person name="King R."/>
        </authorList>
    </citation>
    <scope>NUCLEOTIDE SEQUENCE</scope>
</reference>
<protein>
    <submittedName>
        <fullName evidence="9">Uncharacterized protein</fullName>
    </submittedName>
</protein>
<feature type="region of interest" description="Disordered" evidence="6">
    <location>
        <begin position="871"/>
        <end position="910"/>
    </location>
</feature>
<sequence length="1535" mass="174876">MSTKRRCWVPTCLNPDLDPKKKFFTLPENAQAREVWLALSGKPIESISTEIFFCQDHFSTQDIIRMDENKQYQNRHKILPSNYMPDRMCGTCMSLIPPEQSFHIVSSKFPSEMPPVVKEILNFMVPSEPEPLHQIFTFCMKDLKLPRDPPPVACNECYINAWVYFVFKMTCIEVEKDLKADMSWENYGKKVLCRSCPQTMGTNFISLLSSPNMANLLRNMFIGDCPPPEIVPLQVCITCYNVLERIEIFSKNCLEADEKMKRHIALKKKFDRSDSNIPSSSTFFTRSSNTRTSGIIIQSERGPMLGFPVDKVTEKIKIENIGSSRSSKTLLAQLMLEHGQSLKTDLYQQDVWSVICDKMQQQGVGCNVPGLMNVWKKMVQDTKIKFDTKQPIGTCDKLVMQFHKAMQNIHTMKSLMTPSTAVSADPPDLVSSTLEDKEKKLRSESPEKQIPVLVDESRPFTKSKNKKKPIDVPTKISAWTDENKLEFLDIFEKEYIQYTAKIEDMGKRRPWKTICINIASGGYYTIKDESFFHRLWNNLKSRAEEDTRNKPSPLNKKVLSFLRMDNIIYSGKPIPYTNEEKRQLIRLCDKHMPLIGGKWPAPQEYWDAVAKDFAAVNPLHDAESVKRGHRNLRMKLRSRINGVHDEIDKLMIEHLSGHPGNYLERYGYSGPLGKKKKSVKVVAAAVAAVAGNGSTDKLASPKIDSNRQLSINLSLNTDKIKDPEPKINAPEPKINAPQPKIKDPEPKTKDPEPKTKKPGKRGRTSPFNRTKMIDDLEAMYEATPKQKIIALDKNVWTTMLKELWEKDGSVVNFNTVLYYWRMAKGDVAKSKMDASPMQAQVRRLLQKHDEIMKSAPYKAVPAVEGEVASAAVNQPTTSTQLRTVRKGKLGRPSKAGAGRPSKAGAGRPPTMTYMEKYTFVNDVIREYDALTERQDPSIFSRSPWTAVIQRVVEKNPNMNFQRAYSLWSRFRVSARSHERDGRDPFDVQIWNLLERHQEMMKERKMWNPMSPMEACDSNETVVVTRVAEVTETEVTETVVTETVVTETEPPVTPNKKRPSDGQETVDSKKTKYTLMDPAAFSKLEPHQHDEILSLLAATYQRMLEANESDLSWKNVIVRIYKNGGYRDITQKDFICLFNRMRYYLSVHKNSGELTAFDGKLKALLKKSVADRQARSVRRSAEKKHHPVKYEKDYAYCPGRKVAGGEDGGKAKEDGSGSNLDVSRRRKSASHVMFNLDEFYDSEVTEQMLLPSKKQMTWSREEKLALISVVKAQGSAVFQLSKSNKVWETIVREFETLGYRRSPAAVQWYWNRMRKNAEMAWAKQIEPTDIDEMLIEFMTTAIREKTTPENAEASSSDDSRDKPVEDDEVVDLTYDYVSFDDIERLSMQTANGRVKNIKSEHRDEEADANASCTSADDTTITNAEDVNFVLAKVEGGAQYDMDDEDIEDSQPEFVTAEQIGLGEENATVAVHREDREEEVEKDVVEHRGEDPLSHIEYTYEDEDIAVEGEESVFEENGAEHVSAVAIAEATGVLVRN</sequence>
<dbReference type="InterPro" id="IPR001005">
    <property type="entry name" value="SANT/Myb"/>
</dbReference>
<feature type="region of interest" description="Disordered" evidence="6">
    <location>
        <begin position="1044"/>
        <end position="1066"/>
    </location>
</feature>
<keyword evidence="4 5" id="KW-0238">DNA-binding</keyword>
<dbReference type="PROSITE" id="PS50950">
    <property type="entry name" value="ZF_THAP"/>
    <property type="match status" value="1"/>
</dbReference>
<keyword evidence="1" id="KW-0479">Metal-binding</keyword>
<feature type="compositionally biased region" description="Basic and acidic residues" evidence="6">
    <location>
        <begin position="740"/>
        <end position="755"/>
    </location>
</feature>
<evidence type="ECO:0000256" key="1">
    <source>
        <dbReference type="ARBA" id="ARBA00022723"/>
    </source>
</evidence>
<feature type="region of interest" description="Disordered" evidence="6">
    <location>
        <begin position="1343"/>
        <end position="1366"/>
    </location>
</feature>
<feature type="compositionally biased region" description="Polar residues" evidence="6">
    <location>
        <begin position="871"/>
        <end position="882"/>
    </location>
</feature>
<feature type="domain" description="Myb-like" evidence="7">
    <location>
        <begin position="1249"/>
        <end position="1313"/>
    </location>
</feature>
<dbReference type="SMART" id="SM00868">
    <property type="entry name" value="zf-AD"/>
    <property type="match status" value="2"/>
</dbReference>
<dbReference type="Pfam" id="PF05485">
    <property type="entry name" value="THAP"/>
    <property type="match status" value="1"/>
</dbReference>
<dbReference type="Gene3D" id="1.10.10.60">
    <property type="entry name" value="Homeodomain-like"/>
    <property type="match status" value="1"/>
</dbReference>
<dbReference type="PROSITE" id="PS50090">
    <property type="entry name" value="MYB_LIKE"/>
    <property type="match status" value="1"/>
</dbReference>
<organism evidence="9 10">
    <name type="scientific">Phaedon cochleariae</name>
    <name type="common">Mustard beetle</name>
    <dbReference type="NCBI Taxonomy" id="80249"/>
    <lineage>
        <taxon>Eukaryota</taxon>
        <taxon>Metazoa</taxon>
        <taxon>Ecdysozoa</taxon>
        <taxon>Arthropoda</taxon>
        <taxon>Hexapoda</taxon>
        <taxon>Insecta</taxon>
        <taxon>Pterygota</taxon>
        <taxon>Neoptera</taxon>
        <taxon>Endopterygota</taxon>
        <taxon>Coleoptera</taxon>
        <taxon>Polyphaga</taxon>
        <taxon>Cucujiformia</taxon>
        <taxon>Chrysomeloidea</taxon>
        <taxon>Chrysomelidae</taxon>
        <taxon>Chrysomelinae</taxon>
        <taxon>Chrysomelini</taxon>
        <taxon>Phaedon</taxon>
    </lineage>
</organism>
<keyword evidence="2 5" id="KW-0863">Zinc-finger</keyword>
<feature type="compositionally biased region" description="Basic and acidic residues" evidence="6">
    <location>
        <begin position="1204"/>
        <end position="1214"/>
    </location>
</feature>
<dbReference type="InterPro" id="IPR012934">
    <property type="entry name" value="Znf_AD"/>
</dbReference>